<dbReference type="SUPFAM" id="SSF57756">
    <property type="entry name" value="Retrovirus zinc finger-like domains"/>
    <property type="match status" value="1"/>
</dbReference>
<feature type="repeat" description="ANK" evidence="3">
    <location>
        <begin position="628"/>
        <end position="660"/>
    </location>
</feature>
<dbReference type="OrthoDB" id="449142at2759"/>
<keyword evidence="4" id="KW-0862">Zinc</keyword>
<dbReference type="PROSITE" id="PS50089">
    <property type="entry name" value="ZF_RING_2"/>
    <property type="match status" value="1"/>
</dbReference>
<dbReference type="SUPFAM" id="SSF48403">
    <property type="entry name" value="Ankyrin repeat"/>
    <property type="match status" value="2"/>
</dbReference>
<dbReference type="InterPro" id="IPR050663">
    <property type="entry name" value="Ankyrin-SOCS_Box"/>
</dbReference>
<evidence type="ECO:0000313" key="8">
    <source>
        <dbReference type="EMBL" id="OLQ15660.1"/>
    </source>
</evidence>
<feature type="region of interest" description="Disordered" evidence="5">
    <location>
        <begin position="21"/>
        <end position="92"/>
    </location>
</feature>
<dbReference type="EMBL" id="LSRX01000001">
    <property type="protein sequence ID" value="OLQ15660.1"/>
    <property type="molecule type" value="Genomic_DNA"/>
</dbReference>
<feature type="region of interest" description="Disordered" evidence="5">
    <location>
        <begin position="3889"/>
        <end position="3908"/>
    </location>
</feature>
<feature type="compositionally biased region" description="Basic and acidic residues" evidence="5">
    <location>
        <begin position="4453"/>
        <end position="4467"/>
    </location>
</feature>
<dbReference type="PROSITE" id="PS50088">
    <property type="entry name" value="ANK_REPEAT"/>
    <property type="match status" value="10"/>
</dbReference>
<evidence type="ECO:0000256" key="3">
    <source>
        <dbReference type="PROSITE-ProRule" id="PRU00023"/>
    </source>
</evidence>
<feature type="repeat" description="ANK" evidence="3">
    <location>
        <begin position="594"/>
        <end position="626"/>
    </location>
</feature>
<feature type="repeat" description="ANK" evidence="3">
    <location>
        <begin position="762"/>
        <end position="794"/>
    </location>
</feature>
<evidence type="ECO:0000259" key="7">
    <source>
        <dbReference type="PROSITE" id="PS50089"/>
    </source>
</evidence>
<dbReference type="Gene3D" id="3.90.1720.10">
    <property type="entry name" value="endopeptidase domain like (from Nostoc punctiforme)"/>
    <property type="match status" value="1"/>
</dbReference>
<dbReference type="PROSITE" id="PS50297">
    <property type="entry name" value="ANK_REP_REGION"/>
    <property type="match status" value="9"/>
</dbReference>
<dbReference type="Pfam" id="PF12796">
    <property type="entry name" value="Ank_2"/>
    <property type="match status" value="3"/>
</dbReference>
<dbReference type="SUPFAM" id="SSF57850">
    <property type="entry name" value="RING/U-box"/>
    <property type="match status" value="1"/>
</dbReference>
<keyword evidence="9" id="KW-1185">Reference proteome</keyword>
<keyword evidence="2 3" id="KW-0040">ANK repeat</keyword>
<feature type="domain" description="J" evidence="6">
    <location>
        <begin position="2210"/>
        <end position="2288"/>
    </location>
</feature>
<dbReference type="Gene3D" id="3.30.420.10">
    <property type="entry name" value="Ribonuclease H-like superfamily/Ribonuclease H"/>
    <property type="match status" value="1"/>
</dbReference>
<dbReference type="Pfam" id="PF13920">
    <property type="entry name" value="zf-C3HC4_3"/>
    <property type="match status" value="1"/>
</dbReference>
<dbReference type="InterPro" id="IPR001841">
    <property type="entry name" value="Znf_RING"/>
</dbReference>
<dbReference type="GO" id="GO:0008270">
    <property type="term" value="F:zinc ion binding"/>
    <property type="evidence" value="ECO:0007669"/>
    <property type="project" value="UniProtKB-KW"/>
</dbReference>
<dbReference type="SUPFAM" id="SSF46565">
    <property type="entry name" value="Chaperone J-domain"/>
    <property type="match status" value="1"/>
</dbReference>
<accession>A0A1Q9F7K5</accession>
<dbReference type="Gene3D" id="1.25.40.20">
    <property type="entry name" value="Ankyrin repeat-containing domain"/>
    <property type="match status" value="3"/>
</dbReference>
<dbReference type="GO" id="GO:0000976">
    <property type="term" value="F:transcription cis-regulatory region binding"/>
    <property type="evidence" value="ECO:0007669"/>
    <property type="project" value="TreeGrafter"/>
</dbReference>
<feature type="repeat" description="ANK" evidence="3">
    <location>
        <begin position="468"/>
        <end position="500"/>
    </location>
</feature>
<dbReference type="PANTHER" id="PTHR24193">
    <property type="entry name" value="ANKYRIN REPEAT PROTEIN"/>
    <property type="match status" value="1"/>
</dbReference>
<feature type="compositionally biased region" description="Basic and acidic residues" evidence="5">
    <location>
        <begin position="4350"/>
        <end position="4361"/>
    </location>
</feature>
<dbReference type="Gene3D" id="1.10.287.110">
    <property type="entry name" value="DnaJ domain"/>
    <property type="match status" value="1"/>
</dbReference>
<evidence type="ECO:0000259" key="6">
    <source>
        <dbReference type="PROSITE" id="PS50076"/>
    </source>
</evidence>
<feature type="region of interest" description="Disordered" evidence="5">
    <location>
        <begin position="4350"/>
        <end position="4383"/>
    </location>
</feature>
<dbReference type="Pfam" id="PF07727">
    <property type="entry name" value="RVT_2"/>
    <property type="match status" value="1"/>
</dbReference>
<feature type="compositionally biased region" description="Low complexity" evidence="5">
    <location>
        <begin position="2608"/>
        <end position="2617"/>
    </location>
</feature>
<dbReference type="SMART" id="SM00184">
    <property type="entry name" value="RING"/>
    <property type="match status" value="1"/>
</dbReference>
<feature type="repeat" description="ANK" evidence="3">
    <location>
        <begin position="662"/>
        <end position="694"/>
    </location>
</feature>
<feature type="repeat" description="ANK" evidence="3">
    <location>
        <begin position="795"/>
        <end position="827"/>
    </location>
</feature>
<keyword evidence="1" id="KW-0677">Repeat</keyword>
<dbReference type="Gene3D" id="3.30.40.10">
    <property type="entry name" value="Zinc/RING finger domain, C3HC4 (zinc finger)"/>
    <property type="match status" value="1"/>
</dbReference>
<keyword evidence="4" id="KW-0863">Zinc-finger</keyword>
<evidence type="ECO:0000313" key="9">
    <source>
        <dbReference type="Proteomes" id="UP000186817"/>
    </source>
</evidence>
<proteinExistence type="predicted"/>
<feature type="compositionally biased region" description="Pro residues" evidence="5">
    <location>
        <begin position="2183"/>
        <end position="2203"/>
    </location>
</feature>
<dbReference type="CDD" id="cd06257">
    <property type="entry name" value="DnaJ"/>
    <property type="match status" value="1"/>
</dbReference>
<feature type="region of interest" description="Disordered" evidence="5">
    <location>
        <begin position="4432"/>
        <end position="4467"/>
    </location>
</feature>
<feature type="compositionally biased region" description="Basic and acidic residues" evidence="5">
    <location>
        <begin position="3867"/>
        <end position="3877"/>
    </location>
</feature>
<feature type="region of interest" description="Disordered" evidence="5">
    <location>
        <begin position="2608"/>
        <end position="2672"/>
    </location>
</feature>
<dbReference type="InterPro" id="IPR013083">
    <property type="entry name" value="Znf_RING/FYVE/PHD"/>
</dbReference>
<dbReference type="InterPro" id="IPR036770">
    <property type="entry name" value="Ankyrin_rpt-contain_sf"/>
</dbReference>
<feature type="repeat" description="ANK" evidence="3">
    <location>
        <begin position="534"/>
        <end position="566"/>
    </location>
</feature>
<dbReference type="Pfam" id="PF00023">
    <property type="entry name" value="Ank"/>
    <property type="match status" value="1"/>
</dbReference>
<feature type="compositionally biased region" description="Polar residues" evidence="5">
    <location>
        <begin position="3889"/>
        <end position="3898"/>
    </location>
</feature>
<feature type="region of interest" description="Disordered" evidence="5">
    <location>
        <begin position="2794"/>
        <end position="2836"/>
    </location>
</feature>
<dbReference type="GO" id="GO:0045944">
    <property type="term" value="P:positive regulation of transcription by RNA polymerase II"/>
    <property type="evidence" value="ECO:0007669"/>
    <property type="project" value="TreeGrafter"/>
</dbReference>
<dbReference type="PRINTS" id="PR00625">
    <property type="entry name" value="JDOMAIN"/>
</dbReference>
<dbReference type="Gene3D" id="4.10.60.10">
    <property type="entry name" value="Zinc finger, CCHC-type"/>
    <property type="match status" value="1"/>
</dbReference>
<feature type="region of interest" description="Disordered" evidence="5">
    <location>
        <begin position="2346"/>
        <end position="2367"/>
    </location>
</feature>
<reference evidence="8 9" key="1">
    <citation type="submission" date="2016-02" db="EMBL/GenBank/DDBJ databases">
        <title>Genome analysis of coral dinoflagellate symbionts highlights evolutionary adaptations to a symbiotic lifestyle.</title>
        <authorList>
            <person name="Aranda M."/>
            <person name="Li Y."/>
            <person name="Liew Y.J."/>
            <person name="Baumgarten S."/>
            <person name="Simakov O."/>
            <person name="Wilson M."/>
            <person name="Piel J."/>
            <person name="Ashoor H."/>
            <person name="Bougouffa S."/>
            <person name="Bajic V.B."/>
            <person name="Ryu T."/>
            <person name="Ravasi T."/>
            <person name="Bayer T."/>
            <person name="Micklem G."/>
            <person name="Kim H."/>
            <person name="Bhak J."/>
            <person name="Lajeunesse T.C."/>
            <person name="Voolstra C.R."/>
        </authorList>
    </citation>
    <scope>NUCLEOTIDE SEQUENCE [LARGE SCALE GENOMIC DNA]</scope>
    <source>
        <strain evidence="8 9">CCMP2467</strain>
    </source>
</reference>
<feature type="region of interest" description="Disordered" evidence="5">
    <location>
        <begin position="3558"/>
        <end position="3597"/>
    </location>
</feature>
<evidence type="ECO:0000256" key="5">
    <source>
        <dbReference type="SAM" id="MobiDB-lite"/>
    </source>
</evidence>
<dbReference type="SMART" id="SM00271">
    <property type="entry name" value="DnaJ"/>
    <property type="match status" value="1"/>
</dbReference>
<evidence type="ECO:0000256" key="4">
    <source>
        <dbReference type="PROSITE-ProRule" id="PRU00175"/>
    </source>
</evidence>
<feature type="compositionally biased region" description="Low complexity" evidence="5">
    <location>
        <begin position="3576"/>
        <end position="3588"/>
    </location>
</feature>
<dbReference type="SMART" id="SM00248">
    <property type="entry name" value="ANK"/>
    <property type="match status" value="11"/>
</dbReference>
<feature type="region of interest" description="Disordered" evidence="5">
    <location>
        <begin position="2173"/>
        <end position="2207"/>
    </location>
</feature>
<name>A0A1Q9F7K5_SYMMI</name>
<dbReference type="Pfam" id="PF00226">
    <property type="entry name" value="DnaJ"/>
    <property type="match status" value="1"/>
</dbReference>
<feature type="compositionally biased region" description="Acidic residues" evidence="5">
    <location>
        <begin position="2950"/>
        <end position="2959"/>
    </location>
</feature>
<dbReference type="InterPro" id="IPR036869">
    <property type="entry name" value="J_dom_sf"/>
</dbReference>
<dbReference type="InterPro" id="IPR001623">
    <property type="entry name" value="DnaJ_domain"/>
</dbReference>
<dbReference type="InterPro" id="IPR002110">
    <property type="entry name" value="Ankyrin_rpt"/>
</dbReference>
<dbReference type="InterPro" id="IPR036397">
    <property type="entry name" value="RNaseH_sf"/>
</dbReference>
<dbReference type="InterPro" id="IPR036875">
    <property type="entry name" value="Znf_CCHC_sf"/>
</dbReference>
<feature type="region of interest" description="Disordered" evidence="5">
    <location>
        <begin position="3861"/>
        <end position="3880"/>
    </location>
</feature>
<feature type="repeat" description="ANK" evidence="3">
    <location>
        <begin position="729"/>
        <end position="761"/>
    </location>
</feature>
<feature type="repeat" description="ANK" evidence="3">
    <location>
        <begin position="435"/>
        <end position="467"/>
    </location>
</feature>
<feature type="region of interest" description="Disordered" evidence="5">
    <location>
        <begin position="1999"/>
        <end position="2018"/>
    </location>
</feature>
<dbReference type="GO" id="GO:0005634">
    <property type="term" value="C:nucleus"/>
    <property type="evidence" value="ECO:0007669"/>
    <property type="project" value="TreeGrafter"/>
</dbReference>
<protein>
    <submittedName>
        <fullName evidence="8">Ankyrin-2</fullName>
    </submittedName>
</protein>
<feature type="region of interest" description="Disordered" evidence="5">
    <location>
        <begin position="2943"/>
        <end position="2979"/>
    </location>
</feature>
<evidence type="ECO:0000256" key="1">
    <source>
        <dbReference type="ARBA" id="ARBA00022737"/>
    </source>
</evidence>
<organism evidence="8 9">
    <name type="scientific">Symbiodinium microadriaticum</name>
    <name type="common">Dinoflagellate</name>
    <name type="synonym">Zooxanthella microadriatica</name>
    <dbReference type="NCBI Taxonomy" id="2951"/>
    <lineage>
        <taxon>Eukaryota</taxon>
        <taxon>Sar</taxon>
        <taxon>Alveolata</taxon>
        <taxon>Dinophyceae</taxon>
        <taxon>Suessiales</taxon>
        <taxon>Symbiodiniaceae</taxon>
        <taxon>Symbiodinium</taxon>
    </lineage>
</organism>
<dbReference type="PROSITE" id="PS50076">
    <property type="entry name" value="DNAJ_2"/>
    <property type="match status" value="1"/>
</dbReference>
<dbReference type="Proteomes" id="UP000186817">
    <property type="component" value="Unassembled WGS sequence"/>
</dbReference>
<dbReference type="InterPro" id="IPR013103">
    <property type="entry name" value="RVT_2"/>
</dbReference>
<keyword evidence="4" id="KW-0479">Metal-binding</keyword>
<feature type="region of interest" description="Disordered" evidence="5">
    <location>
        <begin position="2992"/>
        <end position="3030"/>
    </location>
</feature>
<sequence length="5230" mass="574432">MSATPRFPYNSAQVFSYQVATRPRSAPFRRATRPSSQRAALWRTTPTRRQRAEKAPKAAISRSANVDSESEEEPPETHAAGQGEKVETRAARSWHIPDLQIRELVKGWEAEAATPEPVLPRAATASPSASQVNRPLLACARRKRMPETPQRPMTCEPLVSEEPILDEEAEEKARAEFEDAERQRIKYYFRDAHAATEQQPTVTEAELQRCASAPTGPAGAAKKRPALPRRNGELKQLEREAKAAKEDTRLTLNFVDTGDRYVVRVDPDLPIGPVPGQTGGDKPPSLKEIIEDISGIAPSQQILFCHRAKMGHDKYTLRSYHAHQHAQGLGPLCCYTPVHVANVRISLSIAGTTRFYQYRTLQKQPSHVGKRHVAARTTGLRKATLGAPTACSRIIAGTALCRIAADAQAALAQAVRRGNVEEVRRLLAAASSLAQSPGLLHMAVNVGELEVVRALLTYGAPTETSSSTGATALHVAATKGEDKLLLVLLEASAQVDACTMKQQTPLMMAARVGSVAVVQALLDHGASAERCSADGETVLHMASGASTDSVLRLLLDRGISLDARTRTGCLAGNLPGLRLLLARHGDLEARATNEGATALHTAARKGHAEVVRELIHAGADLEAATTANGYTPLHFTAFTGSSAACSVLLEAKARVDAQVGISGETALHLASMSGHAGVAKHLLAAGATKDAENASGLTPLLMAIMYDQSGTVTPCLLEASANVHATWRLGSTALHEAAQRADATTVAKLLDLKAAVDVQDTHGDRPLHSAAAGGHVETSRVLLERRAAMDAANAFGLTPLHAAAFNDCGDVLSLLLDLGSQAATAEDQFKETPADVACSEPAIRRLLLAQGLSGGTLDGRVEECLASLQRERAQHCPALDARALGLSAAWADAADATLTPLERRLLVLRDIEKVSPGALIRELARVRRSATFDRRVRSLLVDSDAAVLQKAAVLPAEACQTLCQEVDQKASLRGGRTDSMPEFTLHLSRGELEGLIGKGLVASLFATAAAYRKERGLLGPDKEMEIFLRKYSASTRPWIKMHADIATVTANVALSDEEGVGGQLLGFVGGRIHPMQRRAGDVTVHSSSLLHGVTRMASGIYVRFAKGTVETPSILHACTAKWRQQQAIRNNRRDRARACSETNSKHHVMPDWQKCVVPANGTFFQYARRGIEGKLAQCFDLHHVEKTAGIRVQKLTGLPVVLAVCVVAEEAGCSSMALGFHALEPQIAEWSWAWWRLVEPALVLQPLDPQRPGDPVEVGSSLETGHSSGIAVATGPSEEQMIEQLAADQNETRGDDVALAAQQALFEAEEDTYYRGVEEVVSGELEAQAARAARSWDDWALHDEMYQASPKPRKRPCIEIMVSGGAGDDAQGSERRWKVPFAARGGRVVLSFGYMEMGEAAPSETSTDPVHVDPVTGAGVRQEKAAGTEHLSTTIGDGHGLEGAIPMDFPAFQELYEGWVRGDVSDAAVAEQHGQATLELLQAQRIVVSSDLPGATPGDRTHLFHDPFASFGDYHTWRPEHGVAEWDRLRSGPAYSHKIDYPKRVENRRCIAELTPSQAMAINASRAERRTDEYLKLSTSTSDIVAPGSYEPKLGKEVGEAVAPFMSLQDKELNPLSLMAKMTPGPGSYAGQEPLPSTTQEAYQILERARWMVDGDNQGSRWEYHPLTNNCEHFVNFCWDPQIPPRSDQVNNGLTTLAGSMTVGALGAGIPGTIVAATVTPVATAVTTTSTYYALGFIPWGTVATTTTVMANLPVGVVIAIGAGSVLAGAGILGGAAYGIREWSIADAAANANMLPIAVYNTSNQPITASLSHDPKEGMAWALDSLYYFRSWTGVGLMSRAIDTQMAEELNPPTWTEDGDDQFVLTIECQPGQPLRSISSIVSRGDVLTFDGQNCTKQDAAEPEECGICLDRRPNVLLQPCGHWGYCEACIQEVQRRTNTCPTCRGTIEAVDVAVLSGLMAVPYPEQVPIHEYFSGPQNYNPELQTSYIRSMFDFDGLDASDDDATKEESSESPAEEGPLLQARWQQLCLEPALVPRFQGDPERVLEEMEALSTLRAKELQRECERAGIPIAAGAEKGELLRSLRQVFAWRYLDDESLQELCRSKGLADKGDPEAMRQRLFTSSFGAPAGGSRHGNIFAKERSSAWSKEDRCSYAQAHSGDGSQAFRANLRAQGVAQRAEMPRPQPPTGPPKPRPPPVPPKPAMPTEVASALRQLDLPLDAGEDQVKKAYRRLALLYHPDKNPSEESAEHFRRATKAYETCCEYLRGAGRKMPGAASAAGRKSLSQMSFKSKLKRLAASTPGSTVYTESTIAKNPGPGTYGRKGSMTPPPMLDLMPAVKPVLKDRDKTAPSVPPMRYLPGQVPQTEAASADVAKLTSRHTGEPRDMAGPGEYDIVGERKLAKNDRITVFHDPGKRKFRQLWEPTVAIDCAAAPTDLPGPGAYDGTTTAKPGNHAGAVTQFVSKSPMAQDVEVKDKQRTPGPGAYTIVAKIDKSLSEQQERMEAVGNSAGFGSMTERVGWSRDLNQPFKDPYHVLRRVDTTGLCRAGDEAVRAFLLAQSLHSTVLPAVGSFAKRLVPELVACWSAAVPPEPTGWPLCGCRIGEARHPGPVAPGTPVGGERPAPVTPVEAECSGPSDSGRDAAPVVLISDSEPEVDAARAKRPRKQYQQYDSGQQSFDVQLVPGESKSKVEDRVFRTYCRQWMQKYDSELGMLSTAWRSGTDLRLKHVPGPGHYTMSPGDWKDPNEIDPNKVLQRPRRSLHGVHHPTLILALQETEGPLQAFNTSDDRRADRFFRSPLNAREGLPDPSYDGGKINMGKDPSSPEARSPFQSGSPRMQAAGDAKEVGVIRLGELQTPAPGEYEIKEPNYRSPYRMPRSEHLSFGSGTARFHEKQEVFAKFKLPEGPSPGDYNTLPSKRHVVGGARLKDKRKPATVGCTTTTDLVVGTDNGSLDNDEVQAEESDPWRSAAEARRDAMPGPDSAEFARFREFMVTRQTSGNRAWRPRRDRSDDESERDNGGDRSNAGPAPSWDGTTAFKDYQIRARLWLATTRVKPKSRGPMLLKSLAGTPFDDMKYLAKDSAWMSDPENGEKLIQLMDSKELYGEDEREDMINTLVKITYTLRRTKGENNKAFFARWDNIVRRLEEHKVKLPEEYLGFLLTNALNLSNEELKLLLNFTQGRLKTKDVKEWLRVHETEFENKTSKLANPKANQVLLVGEAEPPDYGLDEEDLGEPDPDGIEVLLGAIQELDEGINHDGENENETVFDETEATEILAAMIKEHTKGGGKRSFPAVNKAKKAKALARGYGSGRDAGQRFREPPNVKVGNTYKVSIEALKRRTRCGICKEIGHWHRECPRNTSNNGAKENHFLESEEALFLDYIEYLDFKEQSSSASSTSGKGIGAPPGLSDPSLRAAYTVPVHEVLYVDQSEPVREDHCATVDTGCQRTAIGAETLRKFLANQDHQVGCCYKPEAHCFKSVNGMTSTSQIACLPTSLGRKGCILRPAIFEDGQSRQAPFLLSLPFLLYCRATLTLDPKIGLSMHLGRFNYRVPLHIGPTGALRVPLDSGSSVDDGRPHPSIRSTDTSESISQSSEVGKEADGPREAELVQHLHQEAHATEQRRRVQAVPGMAAVSGFQPAESVGIQLQGSDRIGPDRLGLPRRKLESELKRFEQIWSRLVECLGPDSERALCELKQQTVRELQRPSRKSLAFYRELFGMTDKQLRKVAEIHNPLSAFHRAKRSEFNAGQVLDIELGDDLLSEPVRQSVMTHLQHDRPGLVIIYSSRARPDQLFSLSRSFVAKDHANLKKHLDSTRQGRKLLDFALQVCQRCCQLGLSFVLDCPWPPRSWQYRWVQSLAATAGAKLSAYGPGPHRLHDPGREDRQSQQGVFTNHPSIAKFISNNGSPEGPKDRGGLNSLVVTPYAQANFRDPKEINVRRYQEICDGDRRIDRAYFAEAELHQIEHENSPAIFPDFTKEVLHQEDEAIEIRRATFPDSYEGAAEHLDEDGWHELSNGDWMHLARSTGNITVPEANLPAASLPWRSTWTKNGDQGWRLHEDEVRWQDLRDQQRRLPLQDFIATVYQAKIDSAAERKMRQFPGLRQVTLEKLVRRAHEGAPPRESLTVNDLVGIDTVHLRGTNGLQAVGKIFRASEKTHDRPRHRVYKSNFRRQAERDGTEVIPSSLEAPYQRGLTERAGGVFKNILYKAMKDYDCQSEAEWRELVDISCMMRNRLLIRGGYSPIQRVIGYSPRLPGGLLSGGTDDHMAADLIKIGDAQAEKAMKMRRAAAIAFHAADCDQALRAAVHSGPRPHHNFENTVIKAAPERVRPATEEENLSLSGWMSGIAQIRKDFEAAPKRGFVDLTQERDPPEFSGDEGEPPGEPEPGLPPVRRVRQKTGTYEFAREPEDPLPSADLSTALAGNATSSQPMEIEDEISAGAAPPEIENEDTGMDLEGTISGSQENKRELDAAPEPPGKRSRLEFLEAYNLQLQALMKQRQRKESTAKDFKGRDAARLQRAIQKEIRNNLETGAYRLLTLSESEKILQNKREKVMNSRYVLTKKPLEPSDVAAAQADDTLLDDDGSGPHKAKCRHVMQGFSEEAAAEVESTTPQVSRDSVIFVAQVLSSMRWIPGFLDFTQAFHSGDAIERELYCFQPKEGIPGAHPQQLLRLMKTCYGLTDGPLAWYRHLSRRLVQDFGYRRSLADPCVFYLQGEGDRAGTLDGIIGVATDDLLHGGNDRHWQVIDQIAAEYKLGKNQSGAGRFTGKDIKQQEDGSILIDQAFYVGDKVHLIKISRGRKQQRYSKCTPSEIEQLRSQLGALAWLAKETRCDLAGRVALLQQAFPQPRVADLIEGNKIAEEAHKYATTGIRVMPIPWDRLRVSVVTDAAWGNAKDCIWVEDNATDWWEETEQQWIRHHVTPRRTSFHPGAAPDGPDLHQITGSRKTILLAAPDQDEPDQDEKTDVWFDSQGIRVLRDLPWTGSTTFEKAREPRLQVPPAKIHSSLIQLQNLACQAGQIILYHDTDLAQSSVPAQTTVASWKSFKLRRKVVDTLAAEGQALQSGVGAVHWHRLLFLEAFHGMMQADDWRREACKLPFLAAIDSKSLYDAASKLSATTAYISDKRTAIDLAVIKSDVQQTAGTIRWIDTRAMIADPLTKSHPGHYLRHVLKTGYWSIVEEGTALQRKALERQECHQLFLVVGNRVGPGSYGDQIDTALLKKTYNVTTQARSILNRNAPTPAEPS</sequence>
<comment type="caution">
    <text evidence="8">The sequence shown here is derived from an EMBL/GenBank/DDBJ whole genome shotgun (WGS) entry which is preliminary data.</text>
</comment>
<feature type="repeat" description="ANK" evidence="3">
    <location>
        <begin position="501"/>
        <end position="533"/>
    </location>
</feature>
<feature type="domain" description="RING-type" evidence="7">
    <location>
        <begin position="1906"/>
        <end position="1945"/>
    </location>
</feature>
<dbReference type="PANTHER" id="PTHR24193:SF121">
    <property type="entry name" value="ADA2A-CONTAINING COMPLEX COMPONENT 3, ISOFORM D"/>
    <property type="match status" value="1"/>
</dbReference>
<gene>
    <name evidence="8" type="primary">Ank2</name>
    <name evidence="8" type="ORF">AK812_SmicGene131</name>
</gene>
<evidence type="ECO:0000256" key="2">
    <source>
        <dbReference type="ARBA" id="ARBA00023043"/>
    </source>
</evidence>